<dbReference type="AlphaFoldDB" id="G0TY18"/>
<dbReference type="EMBL" id="HE573023">
    <property type="protein sequence ID" value="CCC48863.1"/>
    <property type="molecule type" value="Genomic_DNA"/>
</dbReference>
<evidence type="ECO:0000256" key="1">
    <source>
        <dbReference type="SAM" id="MobiDB-lite"/>
    </source>
</evidence>
<proteinExistence type="predicted"/>
<accession>G0TY18</accession>
<sequence>MMGKWKLFEASDMALVTPVALTWYHSLVLRPGGSQAPALNTDRQDCGGQEAGGHQRGGVQHHRHSGANEVVRVLPCACGRATLDARRLLLPVGGGVERNAGPQIRGAQWSKRTVKNGVCLCVCVRERENETRKVRKMR</sequence>
<protein>
    <submittedName>
        <fullName evidence="2">Uncharacterized protein</fullName>
    </submittedName>
</protein>
<name>G0TY18_TRYVY</name>
<organism evidence="2">
    <name type="scientific">Trypanosoma vivax (strain Y486)</name>
    <dbReference type="NCBI Taxonomy" id="1055687"/>
    <lineage>
        <taxon>Eukaryota</taxon>
        <taxon>Discoba</taxon>
        <taxon>Euglenozoa</taxon>
        <taxon>Kinetoplastea</taxon>
        <taxon>Metakinetoplastina</taxon>
        <taxon>Trypanosomatida</taxon>
        <taxon>Trypanosomatidae</taxon>
        <taxon>Trypanosoma</taxon>
        <taxon>Duttonella</taxon>
    </lineage>
</organism>
<feature type="region of interest" description="Disordered" evidence="1">
    <location>
        <begin position="38"/>
        <end position="64"/>
    </location>
</feature>
<gene>
    <name evidence="2" type="ORF">TVY486_0702000</name>
</gene>
<evidence type="ECO:0000313" key="2">
    <source>
        <dbReference type="EMBL" id="CCC48863.1"/>
    </source>
</evidence>
<dbReference type="VEuPathDB" id="TriTrypDB:TvY486_0702000"/>
<reference evidence="2" key="1">
    <citation type="journal article" date="2012" name="Proc. Natl. Acad. Sci. U.S.A.">
        <title>Antigenic diversity is generated by distinct evolutionary mechanisms in African trypanosome species.</title>
        <authorList>
            <person name="Jackson A.P."/>
            <person name="Berry A."/>
            <person name="Aslett M."/>
            <person name="Allison H.C."/>
            <person name="Burton P."/>
            <person name="Vavrova-Anderson J."/>
            <person name="Brown R."/>
            <person name="Browne H."/>
            <person name="Corton N."/>
            <person name="Hauser H."/>
            <person name="Gamble J."/>
            <person name="Gilderthorp R."/>
            <person name="Marcello L."/>
            <person name="McQuillan J."/>
            <person name="Otto T.D."/>
            <person name="Quail M.A."/>
            <person name="Sanders M.J."/>
            <person name="van Tonder A."/>
            <person name="Ginger M.L."/>
            <person name="Field M.C."/>
            <person name="Barry J.D."/>
            <person name="Hertz-Fowler C."/>
            <person name="Berriman M."/>
        </authorList>
    </citation>
    <scope>NUCLEOTIDE SEQUENCE</scope>
    <source>
        <strain evidence="2">Y486</strain>
    </source>
</reference>